<protein>
    <submittedName>
        <fullName evidence="1">Uncharacterized protein</fullName>
    </submittedName>
</protein>
<evidence type="ECO:0000313" key="1">
    <source>
        <dbReference type="EMBL" id="GAA56041.1"/>
    </source>
</evidence>
<dbReference type="EMBL" id="DF144141">
    <property type="protein sequence ID" value="GAA56041.1"/>
    <property type="molecule type" value="Genomic_DNA"/>
</dbReference>
<proteinExistence type="predicted"/>
<accession>G7YSW1</accession>
<sequence length="145" mass="17114">MRRLGNKEYHNKMSNLQLKPVFADDKMKKGETDMQCFSIFCNYFNRSELFELHTLRLCEKFYLLNTSFDGRIKLTLVSLLIMANSLLSASAVGKFGYTMDEKFSFRKCLQECALSAEPLLDEYDYCVWQCSRLREKRGKFFMMGR</sequence>
<organism evidence="1 2">
    <name type="scientific">Clonorchis sinensis</name>
    <name type="common">Chinese liver fluke</name>
    <dbReference type="NCBI Taxonomy" id="79923"/>
    <lineage>
        <taxon>Eukaryota</taxon>
        <taxon>Metazoa</taxon>
        <taxon>Spiralia</taxon>
        <taxon>Lophotrochozoa</taxon>
        <taxon>Platyhelminthes</taxon>
        <taxon>Trematoda</taxon>
        <taxon>Digenea</taxon>
        <taxon>Opisthorchiida</taxon>
        <taxon>Opisthorchiata</taxon>
        <taxon>Opisthorchiidae</taxon>
        <taxon>Clonorchis</taxon>
    </lineage>
</organism>
<dbReference type="AlphaFoldDB" id="G7YSW1"/>
<dbReference type="Proteomes" id="UP000008909">
    <property type="component" value="Unassembled WGS sequence"/>
</dbReference>
<name>G7YSW1_CLOSI</name>
<gene>
    <name evidence="1" type="ORF">CLF_109709</name>
</gene>
<keyword evidence="2" id="KW-1185">Reference proteome</keyword>
<reference evidence="1" key="1">
    <citation type="journal article" date="2011" name="Genome Biol.">
        <title>The draft genome of the carcinogenic human liver fluke Clonorchis sinensis.</title>
        <authorList>
            <person name="Wang X."/>
            <person name="Chen W."/>
            <person name="Huang Y."/>
            <person name="Sun J."/>
            <person name="Men J."/>
            <person name="Liu H."/>
            <person name="Luo F."/>
            <person name="Guo L."/>
            <person name="Lv X."/>
            <person name="Deng C."/>
            <person name="Zhou C."/>
            <person name="Fan Y."/>
            <person name="Li X."/>
            <person name="Huang L."/>
            <person name="Hu Y."/>
            <person name="Liang C."/>
            <person name="Hu X."/>
            <person name="Xu J."/>
            <person name="Yu X."/>
        </authorList>
    </citation>
    <scope>NUCLEOTIDE SEQUENCE [LARGE SCALE GENOMIC DNA]</scope>
    <source>
        <strain evidence="1">Henan</strain>
    </source>
</reference>
<evidence type="ECO:0000313" key="2">
    <source>
        <dbReference type="Proteomes" id="UP000008909"/>
    </source>
</evidence>
<reference key="2">
    <citation type="submission" date="2011-10" db="EMBL/GenBank/DDBJ databases">
        <title>The genome and transcriptome sequence of Clonorchis sinensis provide insights into the carcinogenic liver fluke.</title>
        <authorList>
            <person name="Wang X."/>
            <person name="Huang Y."/>
            <person name="Chen W."/>
            <person name="Liu H."/>
            <person name="Guo L."/>
            <person name="Chen Y."/>
            <person name="Luo F."/>
            <person name="Zhou W."/>
            <person name="Sun J."/>
            <person name="Mao Q."/>
            <person name="Liang P."/>
            <person name="Zhou C."/>
            <person name="Tian Y."/>
            <person name="Men J."/>
            <person name="Lv X."/>
            <person name="Huang L."/>
            <person name="Zhou J."/>
            <person name="Hu Y."/>
            <person name="Li R."/>
            <person name="Zhang F."/>
            <person name="Lei H."/>
            <person name="Li X."/>
            <person name="Hu X."/>
            <person name="Liang C."/>
            <person name="Xu J."/>
            <person name="Wu Z."/>
            <person name="Yu X."/>
        </authorList>
    </citation>
    <scope>NUCLEOTIDE SEQUENCE</scope>
    <source>
        <strain>Henan</strain>
    </source>
</reference>